<feature type="transmembrane region" description="Helical" evidence="1">
    <location>
        <begin position="152"/>
        <end position="174"/>
    </location>
</feature>
<dbReference type="HOGENOM" id="CLU_067200_0_0_1"/>
<evidence type="ECO:0000313" key="2">
    <source>
        <dbReference type="EnsemblMetazoa" id="tetur02g06680.1"/>
    </source>
</evidence>
<keyword evidence="3" id="KW-1185">Reference proteome</keyword>
<feature type="transmembrane region" description="Helical" evidence="1">
    <location>
        <begin position="255"/>
        <end position="276"/>
    </location>
</feature>
<organism evidence="2 3">
    <name type="scientific">Tetranychus urticae</name>
    <name type="common">Two-spotted spider mite</name>
    <dbReference type="NCBI Taxonomy" id="32264"/>
    <lineage>
        <taxon>Eukaryota</taxon>
        <taxon>Metazoa</taxon>
        <taxon>Ecdysozoa</taxon>
        <taxon>Arthropoda</taxon>
        <taxon>Chelicerata</taxon>
        <taxon>Arachnida</taxon>
        <taxon>Acari</taxon>
        <taxon>Acariformes</taxon>
        <taxon>Trombidiformes</taxon>
        <taxon>Prostigmata</taxon>
        <taxon>Eleutherengona</taxon>
        <taxon>Raphignathae</taxon>
        <taxon>Tetranychoidea</taxon>
        <taxon>Tetranychidae</taxon>
        <taxon>Tetranychus</taxon>
    </lineage>
</organism>
<evidence type="ECO:0000313" key="3">
    <source>
        <dbReference type="Proteomes" id="UP000015104"/>
    </source>
</evidence>
<feature type="transmembrane region" description="Helical" evidence="1">
    <location>
        <begin position="33"/>
        <end position="55"/>
    </location>
</feature>
<dbReference type="EnsemblMetazoa" id="tetur02g06680.1">
    <property type="protein sequence ID" value="tetur02g06680.1"/>
    <property type="gene ID" value="tetur02g06680"/>
</dbReference>
<dbReference type="Proteomes" id="UP000015104">
    <property type="component" value="Unassembled WGS sequence"/>
</dbReference>
<dbReference type="AlphaFoldDB" id="T1JW21"/>
<keyword evidence="1" id="KW-1133">Transmembrane helix</keyword>
<keyword evidence="1" id="KW-0472">Membrane</keyword>
<keyword evidence="1" id="KW-0812">Transmembrane</keyword>
<evidence type="ECO:0008006" key="4">
    <source>
        <dbReference type="Google" id="ProtNLM"/>
    </source>
</evidence>
<sequence>MDKMDSNERNTNVFEICKPTGILAKGLYSGRKAIFLFLGLILYIDGLIWATGVWIPMNTMGAVNVTIYTVTQMACGTFILLVYWNRNKYIECFSHFETSAQINALCPTVACYLKKHRFIITTVISLAFTTYFGTGCFYKLQTLDNLLDSYEQIFVLGIRMIGLTGYLACLCFFIETCLYIQSCFLQVETQIQILSDSNSALTLDDIRRVRRLYCIAIETTEKINSLSMPVIAFYFAISIIESHFAFIYTSASPNFYVPLLCCAELSTFSLAIYHMIFINHLATRIHEQVYSFSLKTDSLIISKEIQIFLTRISLANVGLTFLDIFVITPTCATSLATISLTITLATPTLAKYVKS</sequence>
<feature type="transmembrane region" description="Helical" evidence="1">
    <location>
        <begin position="231"/>
        <end position="249"/>
    </location>
</feature>
<evidence type="ECO:0000256" key="1">
    <source>
        <dbReference type="SAM" id="Phobius"/>
    </source>
</evidence>
<feature type="transmembrane region" description="Helical" evidence="1">
    <location>
        <begin position="61"/>
        <end position="84"/>
    </location>
</feature>
<accession>T1JW21</accession>
<reference evidence="3" key="1">
    <citation type="submission" date="2011-08" db="EMBL/GenBank/DDBJ databases">
        <authorList>
            <person name="Rombauts S."/>
        </authorList>
    </citation>
    <scope>NUCLEOTIDE SEQUENCE</scope>
    <source>
        <strain evidence="3">London</strain>
    </source>
</reference>
<feature type="transmembrane region" description="Helical" evidence="1">
    <location>
        <begin position="118"/>
        <end position="140"/>
    </location>
</feature>
<protein>
    <recommendedName>
        <fullName evidence="4">Gustatory receptor</fullName>
    </recommendedName>
</protein>
<proteinExistence type="predicted"/>
<name>T1JW21_TETUR</name>
<reference evidence="2" key="2">
    <citation type="submission" date="2015-06" db="UniProtKB">
        <authorList>
            <consortium name="EnsemblMetazoa"/>
        </authorList>
    </citation>
    <scope>IDENTIFICATION</scope>
</reference>
<dbReference type="EMBL" id="CAEY01000807">
    <property type="status" value="NOT_ANNOTATED_CDS"/>
    <property type="molecule type" value="Genomic_DNA"/>
</dbReference>